<evidence type="ECO:0000256" key="6">
    <source>
        <dbReference type="ARBA" id="ARBA00022737"/>
    </source>
</evidence>
<dbReference type="PROSITE" id="PS50297">
    <property type="entry name" value="ANK_REP_REGION"/>
    <property type="match status" value="1"/>
</dbReference>
<dbReference type="SMART" id="SM00248">
    <property type="entry name" value="ANK"/>
    <property type="match status" value="2"/>
</dbReference>
<keyword evidence="11" id="KW-0812">Transmembrane</keyword>
<keyword evidence="4" id="KW-0109">Calcium transport</keyword>
<evidence type="ECO:0000256" key="5">
    <source>
        <dbReference type="ARBA" id="ARBA00022673"/>
    </source>
</evidence>
<evidence type="ECO:0000256" key="7">
    <source>
        <dbReference type="ARBA" id="ARBA00022837"/>
    </source>
</evidence>
<dbReference type="Gene3D" id="1.25.40.20">
    <property type="entry name" value="Ankyrin repeat-containing domain"/>
    <property type="match status" value="1"/>
</dbReference>
<accession>A0A1I8IMJ9</accession>
<keyword evidence="7" id="KW-0106">Calcium</keyword>
<keyword evidence="6" id="KW-0677">Repeat</keyword>
<feature type="transmembrane region" description="Helical" evidence="11">
    <location>
        <begin position="202"/>
        <end position="222"/>
    </location>
</feature>
<evidence type="ECO:0000256" key="11">
    <source>
        <dbReference type="SAM" id="Phobius"/>
    </source>
</evidence>
<keyword evidence="2" id="KW-0813">Transport</keyword>
<evidence type="ECO:0000313" key="12">
    <source>
        <dbReference type="Proteomes" id="UP000095280"/>
    </source>
</evidence>
<name>A0A1I8IMJ9_9PLAT</name>
<keyword evidence="8" id="KW-0406">Ion transport</keyword>
<comment type="subcellular location">
    <subcellularLocation>
        <location evidence="1">Cell membrane</location>
        <topology evidence="1">Multi-pass membrane protein</topology>
    </subcellularLocation>
</comment>
<keyword evidence="11" id="KW-1133">Transmembrane helix</keyword>
<dbReference type="AlphaFoldDB" id="A0A1I8IMJ9"/>
<evidence type="ECO:0000256" key="10">
    <source>
        <dbReference type="PROSITE-ProRule" id="PRU00023"/>
    </source>
</evidence>
<organism evidence="12 13">
    <name type="scientific">Macrostomum lignano</name>
    <dbReference type="NCBI Taxonomy" id="282301"/>
    <lineage>
        <taxon>Eukaryota</taxon>
        <taxon>Metazoa</taxon>
        <taxon>Spiralia</taxon>
        <taxon>Lophotrochozoa</taxon>
        <taxon>Platyhelminthes</taxon>
        <taxon>Rhabditophora</taxon>
        <taxon>Macrostomorpha</taxon>
        <taxon>Macrostomida</taxon>
        <taxon>Macrostomidae</taxon>
        <taxon>Macrostomum</taxon>
    </lineage>
</organism>
<keyword evidence="12" id="KW-1185">Reference proteome</keyword>
<evidence type="ECO:0000256" key="8">
    <source>
        <dbReference type="ARBA" id="ARBA00023065"/>
    </source>
</evidence>
<proteinExistence type="predicted"/>
<evidence type="ECO:0000313" key="13">
    <source>
        <dbReference type="WBParaSite" id="maker-uti_cns_0014112-snap-gene-0.3-mRNA-1"/>
    </source>
</evidence>
<keyword evidence="11" id="KW-0472">Membrane</keyword>
<keyword evidence="10" id="KW-0040">ANK repeat</keyword>
<dbReference type="InterPro" id="IPR024862">
    <property type="entry name" value="TRPV"/>
</dbReference>
<dbReference type="SUPFAM" id="SSF48403">
    <property type="entry name" value="Ankyrin repeat"/>
    <property type="match status" value="1"/>
</dbReference>
<feature type="repeat" description="ANK" evidence="10">
    <location>
        <begin position="38"/>
        <end position="70"/>
    </location>
</feature>
<dbReference type="Pfam" id="PF00023">
    <property type="entry name" value="Ank"/>
    <property type="match status" value="1"/>
</dbReference>
<evidence type="ECO:0000256" key="2">
    <source>
        <dbReference type="ARBA" id="ARBA00022448"/>
    </source>
</evidence>
<keyword evidence="9" id="KW-0407">Ion channel</keyword>
<dbReference type="PANTHER" id="PTHR10582:SF2">
    <property type="entry name" value="INACTIVE"/>
    <property type="match status" value="1"/>
</dbReference>
<dbReference type="PROSITE" id="PS50088">
    <property type="entry name" value="ANK_REPEAT"/>
    <property type="match status" value="1"/>
</dbReference>
<dbReference type="WBParaSite" id="maker-uti_cns_0014112-snap-gene-0.3-mRNA-1">
    <property type="protein sequence ID" value="maker-uti_cns_0014112-snap-gene-0.3-mRNA-1"/>
    <property type="gene ID" value="maker-uti_cns_0014112-snap-gene-0.3"/>
</dbReference>
<dbReference type="InterPro" id="IPR036770">
    <property type="entry name" value="Ankyrin_rpt-contain_sf"/>
</dbReference>
<dbReference type="GO" id="GO:0098703">
    <property type="term" value="P:calcium ion import across plasma membrane"/>
    <property type="evidence" value="ECO:0007669"/>
    <property type="project" value="TreeGrafter"/>
</dbReference>
<evidence type="ECO:0000256" key="4">
    <source>
        <dbReference type="ARBA" id="ARBA00022568"/>
    </source>
</evidence>
<evidence type="ECO:0000256" key="3">
    <source>
        <dbReference type="ARBA" id="ARBA00022475"/>
    </source>
</evidence>
<dbReference type="Proteomes" id="UP000095280">
    <property type="component" value="Unplaced"/>
</dbReference>
<evidence type="ECO:0000256" key="1">
    <source>
        <dbReference type="ARBA" id="ARBA00004651"/>
    </source>
</evidence>
<dbReference type="PANTHER" id="PTHR10582">
    <property type="entry name" value="TRANSIENT RECEPTOR POTENTIAL ION CHANNEL PROTEIN"/>
    <property type="match status" value="1"/>
</dbReference>
<dbReference type="GO" id="GO:0005886">
    <property type="term" value="C:plasma membrane"/>
    <property type="evidence" value="ECO:0007669"/>
    <property type="project" value="UniProtKB-SubCell"/>
</dbReference>
<keyword evidence="3" id="KW-1003">Cell membrane</keyword>
<sequence>LFCTGFIADGAKELMKKICNCQSVLKARTPNSAGYSYYGEYPLSFAASTGNAELYELLADRGADPNRQDLLGNAVLHMLVIHNKTELYRLALRHPSQPADQQLRNLARLNPVSLAAKLGRRDAFNEIIGLGSSEMWRYGNITCRVFPLTGLDTIGPDGRTDWDSTLLHIINGNSEQHLDMLDEGVIGQLLAEKWHKYARSRFVQRLIMIILHLLIMTFAIYMRPLGSATAKQGSVQIGDNYTEYNTTAAPTLPAKM</sequence>
<dbReference type="GO" id="GO:0005262">
    <property type="term" value="F:calcium channel activity"/>
    <property type="evidence" value="ECO:0007669"/>
    <property type="project" value="UniProtKB-KW"/>
</dbReference>
<keyword evidence="5" id="KW-0107">Calcium channel</keyword>
<protein>
    <submittedName>
        <fullName evidence="13">ANK_REP_REGION domain-containing protein</fullName>
    </submittedName>
</protein>
<evidence type="ECO:0000256" key="9">
    <source>
        <dbReference type="ARBA" id="ARBA00023303"/>
    </source>
</evidence>
<reference evidence="13" key="1">
    <citation type="submission" date="2016-11" db="UniProtKB">
        <authorList>
            <consortium name="WormBaseParasite"/>
        </authorList>
    </citation>
    <scope>IDENTIFICATION</scope>
</reference>
<dbReference type="InterPro" id="IPR002110">
    <property type="entry name" value="Ankyrin_rpt"/>
</dbReference>